<comment type="caution">
    <text evidence="2">The sequence shown here is derived from an EMBL/GenBank/DDBJ whole genome shotgun (WGS) entry which is preliminary data.</text>
</comment>
<accession>A0ABV5G804</accession>
<gene>
    <name evidence="2" type="ORF">ACFFX0_29455</name>
</gene>
<feature type="region of interest" description="Disordered" evidence="1">
    <location>
        <begin position="1"/>
        <end position="96"/>
    </location>
</feature>
<dbReference type="EMBL" id="JBHMFI010000011">
    <property type="protein sequence ID" value="MFB9075086.1"/>
    <property type="molecule type" value="Genomic_DNA"/>
</dbReference>
<keyword evidence="3" id="KW-1185">Reference proteome</keyword>
<sequence length="96" mass="10895">MSPPGTRCPSTDRPFPSPRPSRTAGTPTPRCSTCPWRRGPTSRMLPKEPPRCWSPERSPTPATSRPRPPRPSRWPRTWTAPWAPCRPTPRRTVRSS</sequence>
<evidence type="ECO:0000256" key="1">
    <source>
        <dbReference type="SAM" id="MobiDB-lite"/>
    </source>
</evidence>
<evidence type="ECO:0000313" key="3">
    <source>
        <dbReference type="Proteomes" id="UP001589575"/>
    </source>
</evidence>
<protein>
    <submittedName>
        <fullName evidence="2">Uncharacterized protein</fullName>
    </submittedName>
</protein>
<dbReference type="Proteomes" id="UP001589575">
    <property type="component" value="Unassembled WGS sequence"/>
</dbReference>
<organism evidence="2 3">
    <name type="scientific">Citricoccus parietis</name>
    <dbReference type="NCBI Taxonomy" id="592307"/>
    <lineage>
        <taxon>Bacteria</taxon>
        <taxon>Bacillati</taxon>
        <taxon>Actinomycetota</taxon>
        <taxon>Actinomycetes</taxon>
        <taxon>Micrococcales</taxon>
        <taxon>Micrococcaceae</taxon>
        <taxon>Citricoccus</taxon>
    </lineage>
</organism>
<proteinExistence type="predicted"/>
<reference evidence="2 3" key="1">
    <citation type="submission" date="2024-09" db="EMBL/GenBank/DDBJ databases">
        <authorList>
            <person name="Sun Q."/>
            <person name="Mori K."/>
        </authorList>
    </citation>
    <scope>NUCLEOTIDE SEQUENCE [LARGE SCALE GENOMIC DNA]</scope>
    <source>
        <strain evidence="2 3">CCM 7609</strain>
    </source>
</reference>
<name>A0ABV5G804_9MICC</name>
<evidence type="ECO:0000313" key="2">
    <source>
        <dbReference type="EMBL" id="MFB9075086.1"/>
    </source>
</evidence>